<dbReference type="PROSITE" id="PS01124">
    <property type="entry name" value="HTH_ARAC_FAMILY_2"/>
    <property type="match status" value="1"/>
</dbReference>
<evidence type="ECO:0000256" key="1">
    <source>
        <dbReference type="ARBA" id="ARBA00023015"/>
    </source>
</evidence>
<dbReference type="RefSeq" id="WP_093842038.1">
    <property type="nucleotide sequence ID" value="NZ_CP054938.1"/>
</dbReference>
<keyword evidence="2 6" id="KW-0238">DNA-binding</keyword>
<evidence type="ECO:0000256" key="2">
    <source>
        <dbReference type="ARBA" id="ARBA00023125"/>
    </source>
</evidence>
<evidence type="ECO:0000313" key="6">
    <source>
        <dbReference type="EMBL" id="SFS39861.1"/>
    </source>
</evidence>
<keyword evidence="1" id="KW-0805">Transcription regulation</keyword>
<dbReference type="GO" id="GO:0043565">
    <property type="term" value="F:sequence-specific DNA binding"/>
    <property type="evidence" value="ECO:0007669"/>
    <property type="project" value="InterPro"/>
</dbReference>
<gene>
    <name evidence="6" type="ORF">SAMN05444716_101524</name>
</gene>
<dbReference type="AlphaFoldDB" id="A0A1I6PI11"/>
<name>A0A1I6PI11_9ACTN</name>
<dbReference type="InterPro" id="IPR050204">
    <property type="entry name" value="AraC_XylS_family_regulators"/>
</dbReference>
<dbReference type="Pfam" id="PF12833">
    <property type="entry name" value="HTH_18"/>
    <property type="match status" value="1"/>
</dbReference>
<dbReference type="GO" id="GO:0003700">
    <property type="term" value="F:DNA-binding transcription factor activity"/>
    <property type="evidence" value="ECO:0007669"/>
    <property type="project" value="InterPro"/>
</dbReference>
<feature type="domain" description="HTH araC/xylS-type" evidence="5">
    <location>
        <begin position="105"/>
        <end position="206"/>
    </location>
</feature>
<evidence type="ECO:0000259" key="5">
    <source>
        <dbReference type="PROSITE" id="PS01124"/>
    </source>
</evidence>
<evidence type="ECO:0000256" key="3">
    <source>
        <dbReference type="ARBA" id="ARBA00023163"/>
    </source>
</evidence>
<dbReference type="PROSITE" id="PS00041">
    <property type="entry name" value="HTH_ARAC_FAMILY_1"/>
    <property type="match status" value="1"/>
</dbReference>
<organism evidence="6 7">
    <name type="scientific">Streptomyces harbinensis</name>
    <dbReference type="NCBI Taxonomy" id="1176198"/>
    <lineage>
        <taxon>Bacteria</taxon>
        <taxon>Bacillati</taxon>
        <taxon>Actinomycetota</taxon>
        <taxon>Actinomycetes</taxon>
        <taxon>Kitasatosporales</taxon>
        <taxon>Streptomycetaceae</taxon>
        <taxon>Streptomyces</taxon>
    </lineage>
</organism>
<accession>A0A1I6PI11</accession>
<evidence type="ECO:0000313" key="7">
    <source>
        <dbReference type="Proteomes" id="UP000198873"/>
    </source>
</evidence>
<dbReference type="InterPro" id="IPR046532">
    <property type="entry name" value="DUF6597"/>
</dbReference>
<dbReference type="SMART" id="SM00342">
    <property type="entry name" value="HTH_ARAC"/>
    <property type="match status" value="1"/>
</dbReference>
<dbReference type="Pfam" id="PF20240">
    <property type="entry name" value="DUF6597"/>
    <property type="match status" value="1"/>
</dbReference>
<evidence type="ECO:0000256" key="4">
    <source>
        <dbReference type="SAM" id="MobiDB-lite"/>
    </source>
</evidence>
<dbReference type="STRING" id="1176198.SAMN05444716_101524"/>
<proteinExistence type="predicted"/>
<dbReference type="PANTHER" id="PTHR46796:SF15">
    <property type="entry name" value="BLL1074 PROTEIN"/>
    <property type="match status" value="1"/>
</dbReference>
<dbReference type="InterPro" id="IPR018062">
    <property type="entry name" value="HTH_AraC-typ_CS"/>
</dbReference>
<dbReference type="PANTHER" id="PTHR46796">
    <property type="entry name" value="HTH-TYPE TRANSCRIPTIONAL ACTIVATOR RHAS-RELATED"/>
    <property type="match status" value="1"/>
</dbReference>
<keyword evidence="7" id="KW-1185">Reference proteome</keyword>
<sequence>MPGEPQRYGPPGRTTGHGELAGIGLELFTQRLAGTGRVCGVQFRPGGFRPFAPDRPVSAWTGRRLPYGTAAEAAAVLGPDDEDRRVAALDALLLARGPHPAPQARQAMELARRIRTDRTVRRVSALARDAGLPVRTLQRFFADWVGVPPKWVVLRHRLHDALERAGRPDGVDWAALAAELGYSDQAHLVRDFTATIGVSPAAYASSSATTAKWSEGHTPSTGPSPARRTDRTRPVPSAAGSPVWM</sequence>
<dbReference type="EMBL" id="FPAB01000001">
    <property type="protein sequence ID" value="SFS39861.1"/>
    <property type="molecule type" value="Genomic_DNA"/>
</dbReference>
<keyword evidence="3" id="KW-0804">Transcription</keyword>
<protein>
    <submittedName>
        <fullName evidence="6">AraC-type DNA-binding protein</fullName>
    </submittedName>
</protein>
<dbReference type="InterPro" id="IPR018060">
    <property type="entry name" value="HTH_AraC"/>
</dbReference>
<feature type="region of interest" description="Disordered" evidence="4">
    <location>
        <begin position="207"/>
        <end position="245"/>
    </location>
</feature>
<dbReference type="Proteomes" id="UP000198873">
    <property type="component" value="Unassembled WGS sequence"/>
</dbReference>
<reference evidence="7" key="1">
    <citation type="submission" date="2016-10" db="EMBL/GenBank/DDBJ databases">
        <authorList>
            <person name="Varghese N."/>
            <person name="Submissions S."/>
        </authorList>
    </citation>
    <scope>NUCLEOTIDE SEQUENCE [LARGE SCALE GENOMIC DNA]</scope>
    <source>
        <strain evidence="7">CGMCC 4.7047</strain>
    </source>
</reference>
<dbReference type="Gene3D" id="1.10.10.60">
    <property type="entry name" value="Homeodomain-like"/>
    <property type="match status" value="1"/>
</dbReference>